<sequence>MEIQNGEARNKDDDTADDGLHHISNEESNELPDQPRPDATVVHEPSADDIDPLVVQEERRRRIGTAQDEELRWSNLKTVLRGEEAKLGYKAAREAWKMADKFVLSEDGLLYFLGANRRWGRDRAEETTLRLVVPTAMVQEILQNCHD</sequence>
<accession>G4YMN3</accession>
<dbReference type="Proteomes" id="UP000002640">
    <property type="component" value="Unassembled WGS sequence"/>
</dbReference>
<dbReference type="EMBL" id="JH159151">
    <property type="protein sequence ID" value="EGZ28908.1"/>
    <property type="molecule type" value="Genomic_DNA"/>
</dbReference>
<dbReference type="InParanoid" id="G4YMN3"/>
<feature type="region of interest" description="Disordered" evidence="1">
    <location>
        <begin position="1"/>
        <end position="52"/>
    </location>
</feature>
<evidence type="ECO:0000313" key="2">
    <source>
        <dbReference type="EMBL" id="EGZ28908.1"/>
    </source>
</evidence>
<dbReference type="GeneID" id="20644806"/>
<protein>
    <submittedName>
        <fullName evidence="2">Uncharacterized protein</fullName>
    </submittedName>
</protein>
<evidence type="ECO:0000313" key="3">
    <source>
        <dbReference type="Proteomes" id="UP000002640"/>
    </source>
</evidence>
<proteinExistence type="predicted"/>
<reference evidence="2 3" key="1">
    <citation type="journal article" date="2006" name="Science">
        <title>Phytophthora genome sequences uncover evolutionary origins and mechanisms of pathogenesis.</title>
        <authorList>
            <person name="Tyler B.M."/>
            <person name="Tripathy S."/>
            <person name="Zhang X."/>
            <person name="Dehal P."/>
            <person name="Jiang R.H."/>
            <person name="Aerts A."/>
            <person name="Arredondo F.D."/>
            <person name="Baxter L."/>
            <person name="Bensasson D."/>
            <person name="Beynon J.L."/>
            <person name="Chapman J."/>
            <person name="Damasceno C.M."/>
            <person name="Dorrance A.E."/>
            <person name="Dou D."/>
            <person name="Dickerman A.W."/>
            <person name="Dubchak I.L."/>
            <person name="Garbelotto M."/>
            <person name="Gijzen M."/>
            <person name="Gordon S.G."/>
            <person name="Govers F."/>
            <person name="Grunwald N.J."/>
            <person name="Huang W."/>
            <person name="Ivors K.L."/>
            <person name="Jones R.W."/>
            <person name="Kamoun S."/>
            <person name="Krampis K."/>
            <person name="Lamour K.H."/>
            <person name="Lee M.K."/>
            <person name="McDonald W.H."/>
            <person name="Medina M."/>
            <person name="Meijer H.J."/>
            <person name="Nordberg E.K."/>
            <person name="Maclean D.J."/>
            <person name="Ospina-Giraldo M.D."/>
            <person name="Morris P.F."/>
            <person name="Phuntumart V."/>
            <person name="Putnam N.H."/>
            <person name="Rash S."/>
            <person name="Rose J.K."/>
            <person name="Sakihama Y."/>
            <person name="Salamov A.A."/>
            <person name="Savidor A."/>
            <person name="Scheuring C.F."/>
            <person name="Smith B.M."/>
            <person name="Sobral B.W."/>
            <person name="Terry A."/>
            <person name="Torto-Alalibo T.A."/>
            <person name="Win J."/>
            <person name="Xu Z."/>
            <person name="Zhang H."/>
            <person name="Grigoriev I.V."/>
            <person name="Rokhsar D.S."/>
            <person name="Boore J.L."/>
        </authorList>
    </citation>
    <scope>NUCLEOTIDE SEQUENCE [LARGE SCALE GENOMIC DNA]</scope>
    <source>
        <strain evidence="2 3">P6497</strain>
    </source>
</reference>
<dbReference type="KEGG" id="psoj:PHYSODRAFT_322525"/>
<gene>
    <name evidence="2" type="ORF">PHYSODRAFT_322525</name>
</gene>
<feature type="compositionally biased region" description="Basic and acidic residues" evidence="1">
    <location>
        <begin position="8"/>
        <end position="25"/>
    </location>
</feature>
<dbReference type="RefSeq" id="XP_009516183.1">
    <property type="nucleotide sequence ID" value="XM_009517888.1"/>
</dbReference>
<dbReference type="AlphaFoldDB" id="G4YMN3"/>
<evidence type="ECO:0000256" key="1">
    <source>
        <dbReference type="SAM" id="MobiDB-lite"/>
    </source>
</evidence>
<organism evidence="2 3">
    <name type="scientific">Phytophthora sojae (strain P6497)</name>
    <name type="common">Soybean stem and root rot agent</name>
    <name type="synonym">Phytophthora megasperma f. sp. glycines</name>
    <dbReference type="NCBI Taxonomy" id="1094619"/>
    <lineage>
        <taxon>Eukaryota</taxon>
        <taxon>Sar</taxon>
        <taxon>Stramenopiles</taxon>
        <taxon>Oomycota</taxon>
        <taxon>Peronosporomycetes</taxon>
        <taxon>Peronosporales</taxon>
        <taxon>Peronosporaceae</taxon>
        <taxon>Phytophthora</taxon>
    </lineage>
</organism>
<dbReference type="OMA" id="NEEVRWS"/>
<keyword evidence="3" id="KW-1185">Reference proteome</keyword>
<name>G4YMN3_PHYSP</name>